<organism evidence="2">
    <name type="scientific">Setaria italica</name>
    <name type="common">Foxtail millet</name>
    <name type="synonym">Panicum italicum</name>
    <dbReference type="NCBI Taxonomy" id="4555"/>
    <lineage>
        <taxon>Eukaryota</taxon>
        <taxon>Viridiplantae</taxon>
        <taxon>Streptophyta</taxon>
        <taxon>Embryophyta</taxon>
        <taxon>Tracheophyta</taxon>
        <taxon>Spermatophyta</taxon>
        <taxon>Magnoliopsida</taxon>
        <taxon>Liliopsida</taxon>
        <taxon>Poales</taxon>
        <taxon>Poaceae</taxon>
        <taxon>PACMAD clade</taxon>
        <taxon>Panicoideae</taxon>
        <taxon>Panicodae</taxon>
        <taxon>Paniceae</taxon>
        <taxon>Cenchrinae</taxon>
        <taxon>Setaria</taxon>
    </lineage>
</organism>
<feature type="region of interest" description="Disordered" evidence="1">
    <location>
        <begin position="48"/>
        <end position="83"/>
    </location>
</feature>
<feature type="compositionally biased region" description="Basic residues" evidence="1">
    <location>
        <begin position="69"/>
        <end position="83"/>
    </location>
</feature>
<accession>A0A368S123</accession>
<dbReference type="EMBL" id="CM003534">
    <property type="protein sequence ID" value="RCV36167.1"/>
    <property type="molecule type" value="Genomic_DNA"/>
</dbReference>
<gene>
    <name evidence="2" type="ORF">SETIT_7G298000v2</name>
</gene>
<feature type="compositionally biased region" description="Polar residues" evidence="1">
    <location>
        <begin position="48"/>
        <end position="58"/>
    </location>
</feature>
<evidence type="ECO:0000256" key="1">
    <source>
        <dbReference type="SAM" id="MobiDB-lite"/>
    </source>
</evidence>
<evidence type="ECO:0000313" key="2">
    <source>
        <dbReference type="EMBL" id="RCV36167.1"/>
    </source>
</evidence>
<sequence>MVSCWCRQLWTVGAPGALCQRERALFRGGKEGEGDKVEARACYHDSKVVSNSAQSRDSTALPVRPALHDRKRLRKSRKRAWEN</sequence>
<proteinExistence type="predicted"/>
<reference evidence="2" key="1">
    <citation type="journal article" date="2012" name="Nat. Biotechnol.">
        <title>Reference genome sequence of the model plant Setaria.</title>
        <authorList>
            <person name="Bennetzen J.L."/>
            <person name="Schmutz J."/>
            <person name="Wang H."/>
            <person name="Percifield R."/>
            <person name="Hawkins J."/>
            <person name="Pontaroli A.C."/>
            <person name="Estep M."/>
            <person name="Feng L."/>
            <person name="Vaughn J.N."/>
            <person name="Grimwood J."/>
            <person name="Jenkins J."/>
            <person name="Barry K."/>
            <person name="Lindquist E."/>
            <person name="Hellsten U."/>
            <person name="Deshpande S."/>
            <person name="Wang X."/>
            <person name="Wu X."/>
            <person name="Mitros T."/>
            <person name="Triplett J."/>
            <person name="Yang X."/>
            <person name="Ye C.Y."/>
            <person name="Mauro-Herrera M."/>
            <person name="Wang L."/>
            <person name="Li P."/>
            <person name="Sharma M."/>
            <person name="Sharma R."/>
            <person name="Ronald P.C."/>
            <person name="Panaud O."/>
            <person name="Kellogg E.A."/>
            <person name="Brutnell T.P."/>
            <person name="Doust A.N."/>
            <person name="Tuskan G.A."/>
            <person name="Rokhsar D."/>
            <person name="Devos K.M."/>
        </authorList>
    </citation>
    <scope>NUCLEOTIDE SEQUENCE [LARGE SCALE GENOMIC DNA]</scope>
    <source>
        <strain evidence="2">Yugu1</strain>
    </source>
</reference>
<protein>
    <submittedName>
        <fullName evidence="2">Uncharacterized protein</fullName>
    </submittedName>
</protein>
<dbReference type="AlphaFoldDB" id="A0A368S123"/>
<reference evidence="2" key="2">
    <citation type="submission" date="2015-07" db="EMBL/GenBank/DDBJ databases">
        <authorList>
            <person name="Noorani M."/>
        </authorList>
    </citation>
    <scope>NUCLEOTIDE SEQUENCE</scope>
    <source>
        <strain evidence="2">Yugu1</strain>
    </source>
</reference>
<name>A0A368S123_SETIT</name>